<dbReference type="EMBL" id="BJTZ01000007">
    <property type="protein sequence ID" value="GEK13584.1"/>
    <property type="molecule type" value="Genomic_DNA"/>
</dbReference>
<evidence type="ECO:0000256" key="6">
    <source>
        <dbReference type="SAM" id="Phobius"/>
    </source>
</evidence>
<feature type="transmembrane region" description="Helical" evidence="6">
    <location>
        <begin position="224"/>
        <end position="243"/>
    </location>
</feature>
<sequence>MSLFLLIQKEAKAIFSNTTIVLAMIGGVLFYAFLYPLPYQHQSPEEQKISVVDLDKSELSRKFARMVNTSQQVNVVEQANSIEQAKSQFLNNEITGFLVIPSEFSKKLQLGEAPTVGYAGDASYFLIYGTIVEGLMTAGGTISAEYRIAHLAIDGTPMNAAIHSFRPFQSNYIPVFNHYMGYVQYVVPAVFVLILQQTLLMAVGVRQKQSSANENTATHLIVRFGIFLFTELLLACLYFGYFFDFYSISRFGTPLEILVLLVPFISSVILLGLFLGKVLPTSESILLLVLFSSMPIVFSAGFIWPAEMVPSIITDIMHLLPSGFAINGFLKLNQQGAGLSGVLTNLSGLYALCILYAFLFFITRNKNNLKDDTE</sequence>
<dbReference type="RefSeq" id="WP_146863570.1">
    <property type="nucleotide sequence ID" value="NZ_BJTZ01000007.1"/>
</dbReference>
<keyword evidence="2" id="KW-1003">Cell membrane</keyword>
<feature type="domain" description="ABC-2 type transporter transmembrane" evidence="7">
    <location>
        <begin position="19"/>
        <end position="361"/>
    </location>
</feature>
<evidence type="ECO:0000259" key="7">
    <source>
        <dbReference type="Pfam" id="PF12698"/>
    </source>
</evidence>
<dbReference type="GO" id="GO:0005886">
    <property type="term" value="C:plasma membrane"/>
    <property type="evidence" value="ECO:0007669"/>
    <property type="project" value="UniProtKB-SubCell"/>
</dbReference>
<feature type="transmembrane region" description="Helical" evidence="6">
    <location>
        <begin position="255"/>
        <end position="276"/>
    </location>
</feature>
<feature type="transmembrane region" description="Helical" evidence="6">
    <location>
        <begin position="12"/>
        <end position="34"/>
    </location>
</feature>
<feature type="transmembrane region" description="Helical" evidence="6">
    <location>
        <begin position="342"/>
        <end position="362"/>
    </location>
</feature>
<evidence type="ECO:0000313" key="8">
    <source>
        <dbReference type="EMBL" id="GEK13584.1"/>
    </source>
</evidence>
<organism evidence="8 9">
    <name type="scientific">Aliivibrio fischeri</name>
    <name type="common">Vibrio fischeri</name>
    <dbReference type="NCBI Taxonomy" id="668"/>
    <lineage>
        <taxon>Bacteria</taxon>
        <taxon>Pseudomonadati</taxon>
        <taxon>Pseudomonadota</taxon>
        <taxon>Gammaproteobacteria</taxon>
        <taxon>Vibrionales</taxon>
        <taxon>Vibrionaceae</taxon>
        <taxon>Aliivibrio</taxon>
    </lineage>
</organism>
<dbReference type="InterPro" id="IPR013525">
    <property type="entry name" value="ABC2_TM"/>
</dbReference>
<proteinExistence type="predicted"/>
<evidence type="ECO:0000313" key="9">
    <source>
        <dbReference type="Proteomes" id="UP000321787"/>
    </source>
</evidence>
<evidence type="ECO:0000256" key="3">
    <source>
        <dbReference type="ARBA" id="ARBA00022692"/>
    </source>
</evidence>
<dbReference type="Proteomes" id="UP000321787">
    <property type="component" value="Unassembled WGS sequence"/>
</dbReference>
<evidence type="ECO:0000256" key="2">
    <source>
        <dbReference type="ARBA" id="ARBA00022475"/>
    </source>
</evidence>
<dbReference type="Gene3D" id="3.40.1710.10">
    <property type="entry name" value="abc type-2 transporter like domain"/>
    <property type="match status" value="1"/>
</dbReference>
<keyword evidence="5 6" id="KW-0472">Membrane</keyword>
<name>A0A510UG22_ALIFS</name>
<evidence type="ECO:0000256" key="4">
    <source>
        <dbReference type="ARBA" id="ARBA00022989"/>
    </source>
</evidence>
<keyword evidence="4 6" id="KW-1133">Transmembrane helix</keyword>
<dbReference type="PANTHER" id="PTHR30294:SF46">
    <property type="entry name" value="ABC TRANSPORTER PERMEASE"/>
    <property type="match status" value="1"/>
</dbReference>
<comment type="subcellular location">
    <subcellularLocation>
        <location evidence="1">Cell membrane</location>
        <topology evidence="1">Multi-pass membrane protein</topology>
    </subcellularLocation>
</comment>
<protein>
    <submittedName>
        <fullName evidence="8">Membrane protein</fullName>
    </submittedName>
</protein>
<keyword evidence="3 6" id="KW-0812">Transmembrane</keyword>
<dbReference type="InterPro" id="IPR051449">
    <property type="entry name" value="ABC-2_transporter_component"/>
</dbReference>
<dbReference type="AlphaFoldDB" id="A0A510UG22"/>
<dbReference type="GO" id="GO:0140359">
    <property type="term" value="F:ABC-type transporter activity"/>
    <property type="evidence" value="ECO:0007669"/>
    <property type="project" value="InterPro"/>
</dbReference>
<reference evidence="8 9" key="1">
    <citation type="submission" date="2019-07" db="EMBL/GenBank/DDBJ databases">
        <title>Whole genome shotgun sequence of Aliivibrio fischeri NBRC 101058.</title>
        <authorList>
            <person name="Hosoyama A."/>
            <person name="Uohara A."/>
            <person name="Ohji S."/>
            <person name="Ichikawa N."/>
        </authorList>
    </citation>
    <scope>NUCLEOTIDE SEQUENCE [LARGE SCALE GENOMIC DNA]</scope>
    <source>
        <strain evidence="8 9">NBRC 101058</strain>
    </source>
</reference>
<evidence type="ECO:0000256" key="5">
    <source>
        <dbReference type="ARBA" id="ARBA00023136"/>
    </source>
</evidence>
<feature type="transmembrane region" description="Helical" evidence="6">
    <location>
        <begin position="285"/>
        <end position="306"/>
    </location>
</feature>
<accession>A0A510UG22</accession>
<dbReference type="PANTHER" id="PTHR30294">
    <property type="entry name" value="MEMBRANE COMPONENT OF ABC TRANSPORTER YHHJ-RELATED"/>
    <property type="match status" value="1"/>
</dbReference>
<dbReference type="Pfam" id="PF12698">
    <property type="entry name" value="ABC2_membrane_3"/>
    <property type="match status" value="1"/>
</dbReference>
<feature type="transmembrane region" description="Helical" evidence="6">
    <location>
        <begin position="182"/>
        <end position="203"/>
    </location>
</feature>
<comment type="caution">
    <text evidence="8">The sequence shown here is derived from an EMBL/GenBank/DDBJ whole genome shotgun (WGS) entry which is preliminary data.</text>
</comment>
<evidence type="ECO:0000256" key="1">
    <source>
        <dbReference type="ARBA" id="ARBA00004651"/>
    </source>
</evidence>
<gene>
    <name evidence="8" type="ORF">AFI02nite_16200</name>
</gene>